<sequence>MSLEHLVPALQLSIGPVIVISGVGLVMLSMTNRFARVIDRSRELAELLRNDATCETHHVQKQLEILIRRARLLRRAIEFASTSLLLAASLVISLFLVVLLALEASLWISTLFILCMLCLIISLAYFIADVNISLSALSIETGINR</sequence>
<dbReference type="Pfam" id="PF11026">
    <property type="entry name" value="DUF2721"/>
    <property type="match status" value="1"/>
</dbReference>
<feature type="transmembrane region" description="Helical" evidence="1">
    <location>
        <begin position="106"/>
        <end position="128"/>
    </location>
</feature>
<dbReference type="InterPro" id="IPR021279">
    <property type="entry name" value="DUF2721"/>
</dbReference>
<reference evidence="2 3" key="1">
    <citation type="journal article" date="2019" name="Appl. Environ. Microbiol.">
        <title>Environmental Evidence and Genomic Insight of Iron-oxidizing Bacteria Preference Towards More Corrosion Resistant Stainless Steel at Higher Salinities.</title>
        <authorList>
            <person name="Garrison C.E."/>
            <person name="Price K.A."/>
            <person name="Field E.K."/>
        </authorList>
    </citation>
    <scope>NUCLEOTIDE SEQUENCE [LARGE SCALE GENOMIC DNA]</scope>
    <source>
        <strain evidence="2 3">P3</strain>
    </source>
</reference>
<feature type="transmembrane region" description="Helical" evidence="1">
    <location>
        <begin position="76"/>
        <end position="100"/>
    </location>
</feature>
<evidence type="ECO:0000313" key="3">
    <source>
        <dbReference type="Proteomes" id="UP000306585"/>
    </source>
</evidence>
<organism evidence="2 3">
    <name type="scientific">Mariprofundus erugo</name>
    <dbReference type="NCBI Taxonomy" id="2528639"/>
    <lineage>
        <taxon>Bacteria</taxon>
        <taxon>Pseudomonadati</taxon>
        <taxon>Pseudomonadota</taxon>
        <taxon>Candidatius Mariprofundia</taxon>
        <taxon>Mariprofundales</taxon>
        <taxon>Mariprofundaceae</taxon>
        <taxon>Mariprofundus</taxon>
    </lineage>
</organism>
<keyword evidence="1" id="KW-1133">Transmembrane helix</keyword>
<dbReference type="Proteomes" id="UP000306585">
    <property type="component" value="Unassembled WGS sequence"/>
</dbReference>
<keyword evidence="1" id="KW-0812">Transmembrane</keyword>
<dbReference type="RefSeq" id="WP_138240084.1">
    <property type="nucleotide sequence ID" value="NZ_VBRY01000013.1"/>
</dbReference>
<keyword evidence="3" id="KW-1185">Reference proteome</keyword>
<feature type="transmembrane region" description="Helical" evidence="1">
    <location>
        <begin position="6"/>
        <end position="28"/>
    </location>
</feature>
<comment type="caution">
    <text evidence="2">The sequence shown here is derived from an EMBL/GenBank/DDBJ whole genome shotgun (WGS) entry which is preliminary data.</text>
</comment>
<evidence type="ECO:0000313" key="2">
    <source>
        <dbReference type="EMBL" id="TLS65706.1"/>
    </source>
</evidence>
<accession>A0A5R9GFD5</accession>
<proteinExistence type="predicted"/>
<name>A0A5R9GFD5_9PROT</name>
<gene>
    <name evidence="2" type="ORF">FEF65_12075</name>
</gene>
<evidence type="ECO:0000256" key="1">
    <source>
        <dbReference type="SAM" id="Phobius"/>
    </source>
</evidence>
<dbReference type="AlphaFoldDB" id="A0A5R9GFD5"/>
<protein>
    <submittedName>
        <fullName evidence="2">DUF2721 domain-containing protein</fullName>
    </submittedName>
</protein>
<keyword evidence="1" id="KW-0472">Membrane</keyword>
<dbReference type="EMBL" id="VBRY01000013">
    <property type="protein sequence ID" value="TLS65706.1"/>
    <property type="molecule type" value="Genomic_DNA"/>
</dbReference>